<reference evidence="11 12" key="1">
    <citation type="submission" date="2021-05" db="EMBL/GenBank/DDBJ databases">
        <title>Fusibacter ferrireducens sp. nov., an anaerobic, sulfur- and Fe-reducing bacterium isolated from the mangrove sediment.</title>
        <authorList>
            <person name="Qiu D."/>
        </authorList>
    </citation>
    <scope>NUCLEOTIDE SEQUENCE [LARGE SCALE GENOMIC DNA]</scope>
    <source>
        <strain evidence="11 12">DSM 12116</strain>
    </source>
</reference>
<accession>A0ABS5PJI7</accession>
<comment type="subcellular location">
    <subcellularLocation>
        <location evidence="1">Cell inner membrane</location>
        <topology evidence="1">Multi-pass membrane protein</topology>
    </subcellularLocation>
</comment>
<keyword evidence="3" id="KW-1003">Cell membrane</keyword>
<evidence type="ECO:0000256" key="7">
    <source>
        <dbReference type="ARBA" id="ARBA00023136"/>
    </source>
</evidence>
<evidence type="ECO:0000256" key="5">
    <source>
        <dbReference type="ARBA" id="ARBA00022692"/>
    </source>
</evidence>
<gene>
    <name evidence="11" type="ORF">KHM83_01160</name>
</gene>
<dbReference type="Proteomes" id="UP000746471">
    <property type="component" value="Unassembled WGS sequence"/>
</dbReference>
<feature type="transmembrane region" description="Helical" evidence="9">
    <location>
        <begin position="128"/>
        <end position="152"/>
    </location>
</feature>
<keyword evidence="7 9" id="KW-0472">Membrane</keyword>
<keyword evidence="5 9" id="KW-0812">Transmembrane</keyword>
<comment type="caution">
    <text evidence="11">The sequence shown here is derived from an EMBL/GenBank/DDBJ whole genome shotgun (WGS) entry which is preliminary data.</text>
</comment>
<dbReference type="PANTHER" id="PTHR35011:SF11">
    <property type="entry name" value="TRAP TRANSPORTER SMALL PERMEASE PROTEIN"/>
    <property type="match status" value="1"/>
</dbReference>
<keyword evidence="4" id="KW-0997">Cell inner membrane</keyword>
<organism evidence="11 12">
    <name type="scientific">Fusibacter paucivorans</name>
    <dbReference type="NCBI Taxonomy" id="76009"/>
    <lineage>
        <taxon>Bacteria</taxon>
        <taxon>Bacillati</taxon>
        <taxon>Bacillota</taxon>
        <taxon>Clostridia</taxon>
        <taxon>Eubacteriales</taxon>
        <taxon>Eubacteriales Family XII. Incertae Sedis</taxon>
        <taxon>Fusibacter</taxon>
    </lineage>
</organism>
<name>A0ABS5PJI7_9FIRM</name>
<dbReference type="InterPro" id="IPR007387">
    <property type="entry name" value="TRAP_DctQ"/>
</dbReference>
<evidence type="ECO:0000256" key="8">
    <source>
        <dbReference type="ARBA" id="ARBA00038436"/>
    </source>
</evidence>
<evidence type="ECO:0000256" key="1">
    <source>
        <dbReference type="ARBA" id="ARBA00004429"/>
    </source>
</evidence>
<keyword evidence="2" id="KW-0813">Transport</keyword>
<dbReference type="RefSeq" id="WP_213235060.1">
    <property type="nucleotide sequence ID" value="NZ_JAHBCL010000001.1"/>
</dbReference>
<protein>
    <submittedName>
        <fullName evidence="11">TRAP transporter small permease</fullName>
    </submittedName>
</protein>
<evidence type="ECO:0000256" key="6">
    <source>
        <dbReference type="ARBA" id="ARBA00022989"/>
    </source>
</evidence>
<comment type="similarity">
    <text evidence="8">Belongs to the TRAP transporter small permease family.</text>
</comment>
<sequence length="165" mass="19031">MIRKIDQMIVLLIKAIMGSSTLLLSVVTFYQVISRFILKTPIAWGQDIIRLCFVYLVFWGGAYCVREREHLNIDIMLTMVSPKIRKWMELVINVILCFFFAFLIYYGTVFMISGSSQSAPYLSIPMSYYYLALPSSAVLMLYFQIQNIYLTLRPNKEVMGGKASC</sequence>
<dbReference type="Pfam" id="PF04290">
    <property type="entry name" value="DctQ"/>
    <property type="match status" value="1"/>
</dbReference>
<evidence type="ECO:0000256" key="9">
    <source>
        <dbReference type="SAM" id="Phobius"/>
    </source>
</evidence>
<evidence type="ECO:0000313" key="12">
    <source>
        <dbReference type="Proteomes" id="UP000746471"/>
    </source>
</evidence>
<dbReference type="EMBL" id="JAHBCL010000001">
    <property type="protein sequence ID" value="MBS7525278.1"/>
    <property type="molecule type" value="Genomic_DNA"/>
</dbReference>
<keyword evidence="12" id="KW-1185">Reference proteome</keyword>
<evidence type="ECO:0000313" key="11">
    <source>
        <dbReference type="EMBL" id="MBS7525278.1"/>
    </source>
</evidence>
<feature type="domain" description="Tripartite ATP-independent periplasmic transporters DctQ component" evidence="10">
    <location>
        <begin position="25"/>
        <end position="152"/>
    </location>
</feature>
<feature type="transmembrane region" description="Helical" evidence="9">
    <location>
        <begin position="87"/>
        <end position="108"/>
    </location>
</feature>
<evidence type="ECO:0000259" key="10">
    <source>
        <dbReference type="Pfam" id="PF04290"/>
    </source>
</evidence>
<proteinExistence type="inferred from homology"/>
<feature type="transmembrane region" description="Helical" evidence="9">
    <location>
        <begin position="48"/>
        <end position="66"/>
    </location>
</feature>
<feature type="transmembrane region" description="Helical" evidence="9">
    <location>
        <begin position="12"/>
        <end position="33"/>
    </location>
</feature>
<evidence type="ECO:0000256" key="2">
    <source>
        <dbReference type="ARBA" id="ARBA00022448"/>
    </source>
</evidence>
<dbReference type="InterPro" id="IPR055348">
    <property type="entry name" value="DctQ"/>
</dbReference>
<evidence type="ECO:0000256" key="3">
    <source>
        <dbReference type="ARBA" id="ARBA00022475"/>
    </source>
</evidence>
<keyword evidence="6 9" id="KW-1133">Transmembrane helix</keyword>
<evidence type="ECO:0000256" key="4">
    <source>
        <dbReference type="ARBA" id="ARBA00022519"/>
    </source>
</evidence>
<dbReference type="PANTHER" id="PTHR35011">
    <property type="entry name" value="2,3-DIKETO-L-GULONATE TRAP TRANSPORTER SMALL PERMEASE PROTEIN YIAM"/>
    <property type="match status" value="1"/>
</dbReference>